<accession>A0A517P7X1</accession>
<dbReference type="InterPro" id="IPR050738">
    <property type="entry name" value="Sulfatase"/>
</dbReference>
<evidence type="ECO:0000313" key="3">
    <source>
        <dbReference type="EMBL" id="QDT15462.1"/>
    </source>
</evidence>
<dbReference type="RefSeq" id="WP_145358308.1">
    <property type="nucleotide sequence ID" value="NZ_CP036265.1"/>
</dbReference>
<keyword evidence="3" id="KW-0378">Hydrolase</keyword>
<comment type="similarity">
    <text evidence="1">Belongs to the sulfatase family.</text>
</comment>
<sequence length="496" mass="53469">MIAVPALLAAAVLAPGAPDEAPPTDRRPNVVVVFIDDLGWADFSCFHDRADVRPAIAARPTEARTPNVDRLAAEGLRFGRFYVNSPICSPSRTALTTGQYPQRWSIGSYLAHRQLNADRGVANWLDPAAPTLPRLLQAAGYRTGHFGKWHMGGQRDVAEAPLIPEYGFDESLTNFEGLGPRVLPLLDAYDGSKPKPHALGSDTLGRGPIRWENRDDVTAAFVADALTFVDEAQAAGEPFYLNLWPDDVHTPLFPPAARRGDGSKGELYRGVLKTMDAQLGLLFDRIRHDDALRENTLILVCSDNGPERGAGSAGPLRGLKAMLYEGGVRSPLVVWGPGLVEPAAVNSFNGDSLFSACDLVPSLLTICGVELEDGPGFDGENLADVLLGRANRSRTEPLFFRRPPDRDRYFGVDDLPDLAVLDGAAGSSDGSSPVGPRWKLLCEYDGSQAQLYDLAADPGETTDLAAAHPAVRARLRDAVVAWHESLPPDHGETFGD</sequence>
<evidence type="ECO:0000259" key="2">
    <source>
        <dbReference type="Pfam" id="PF00884"/>
    </source>
</evidence>
<dbReference type="GO" id="GO:0004065">
    <property type="term" value="F:arylsulfatase activity"/>
    <property type="evidence" value="ECO:0007669"/>
    <property type="project" value="UniProtKB-EC"/>
</dbReference>
<name>A0A517P7X1_9PLAN</name>
<dbReference type="PANTHER" id="PTHR42693">
    <property type="entry name" value="ARYLSULFATASE FAMILY MEMBER"/>
    <property type="match status" value="1"/>
</dbReference>
<dbReference type="Gene3D" id="3.30.1120.10">
    <property type="match status" value="1"/>
</dbReference>
<dbReference type="PANTHER" id="PTHR42693:SF33">
    <property type="entry name" value="ARYLSULFATASE"/>
    <property type="match status" value="1"/>
</dbReference>
<evidence type="ECO:0000313" key="4">
    <source>
        <dbReference type="Proteomes" id="UP000318741"/>
    </source>
</evidence>
<organism evidence="3 4">
    <name type="scientific">Alienimonas californiensis</name>
    <dbReference type="NCBI Taxonomy" id="2527989"/>
    <lineage>
        <taxon>Bacteria</taxon>
        <taxon>Pseudomonadati</taxon>
        <taxon>Planctomycetota</taxon>
        <taxon>Planctomycetia</taxon>
        <taxon>Planctomycetales</taxon>
        <taxon>Planctomycetaceae</taxon>
        <taxon>Alienimonas</taxon>
    </lineage>
</organism>
<keyword evidence="4" id="KW-1185">Reference proteome</keyword>
<dbReference type="Gene3D" id="3.40.720.10">
    <property type="entry name" value="Alkaline Phosphatase, subunit A"/>
    <property type="match status" value="1"/>
</dbReference>
<dbReference type="OrthoDB" id="9783154at2"/>
<dbReference type="KEGG" id="acaf:CA12_15470"/>
<reference evidence="3 4" key="1">
    <citation type="submission" date="2019-02" db="EMBL/GenBank/DDBJ databases">
        <title>Deep-cultivation of Planctomycetes and their phenomic and genomic characterization uncovers novel biology.</title>
        <authorList>
            <person name="Wiegand S."/>
            <person name="Jogler M."/>
            <person name="Boedeker C."/>
            <person name="Pinto D."/>
            <person name="Vollmers J."/>
            <person name="Rivas-Marin E."/>
            <person name="Kohn T."/>
            <person name="Peeters S.H."/>
            <person name="Heuer A."/>
            <person name="Rast P."/>
            <person name="Oberbeckmann S."/>
            <person name="Bunk B."/>
            <person name="Jeske O."/>
            <person name="Meyerdierks A."/>
            <person name="Storesund J.E."/>
            <person name="Kallscheuer N."/>
            <person name="Luecker S."/>
            <person name="Lage O.M."/>
            <person name="Pohl T."/>
            <person name="Merkel B.J."/>
            <person name="Hornburger P."/>
            <person name="Mueller R.-W."/>
            <person name="Bruemmer F."/>
            <person name="Labrenz M."/>
            <person name="Spormann A.M."/>
            <person name="Op den Camp H."/>
            <person name="Overmann J."/>
            <person name="Amann R."/>
            <person name="Jetten M.S.M."/>
            <person name="Mascher T."/>
            <person name="Medema M.H."/>
            <person name="Devos D.P."/>
            <person name="Kaster A.-K."/>
            <person name="Ovreas L."/>
            <person name="Rohde M."/>
            <person name="Galperin M.Y."/>
            <person name="Jogler C."/>
        </authorList>
    </citation>
    <scope>NUCLEOTIDE SEQUENCE [LARGE SCALE GENOMIC DNA]</scope>
    <source>
        <strain evidence="3 4">CA12</strain>
    </source>
</reference>
<feature type="domain" description="Sulfatase N-terminal" evidence="2">
    <location>
        <begin position="28"/>
        <end position="368"/>
    </location>
</feature>
<dbReference type="Proteomes" id="UP000318741">
    <property type="component" value="Chromosome"/>
</dbReference>
<dbReference type="Pfam" id="PF00884">
    <property type="entry name" value="Sulfatase"/>
    <property type="match status" value="1"/>
</dbReference>
<dbReference type="InterPro" id="IPR000917">
    <property type="entry name" value="Sulfatase_N"/>
</dbReference>
<evidence type="ECO:0000256" key="1">
    <source>
        <dbReference type="ARBA" id="ARBA00008779"/>
    </source>
</evidence>
<dbReference type="EC" id="3.1.6.1" evidence="3"/>
<dbReference type="InterPro" id="IPR017850">
    <property type="entry name" value="Alkaline_phosphatase_core_sf"/>
</dbReference>
<dbReference type="AlphaFoldDB" id="A0A517P7X1"/>
<dbReference type="SUPFAM" id="SSF53649">
    <property type="entry name" value="Alkaline phosphatase-like"/>
    <property type="match status" value="1"/>
</dbReference>
<gene>
    <name evidence="3" type="primary">atsA_18</name>
    <name evidence="3" type="ORF">CA12_15470</name>
</gene>
<dbReference type="EMBL" id="CP036265">
    <property type="protein sequence ID" value="QDT15462.1"/>
    <property type="molecule type" value="Genomic_DNA"/>
</dbReference>
<proteinExistence type="inferred from homology"/>
<protein>
    <submittedName>
        <fullName evidence="3">Arylsulfatase</fullName>
        <ecNumber evidence="3">3.1.6.1</ecNumber>
    </submittedName>
</protein>